<evidence type="ECO:0000313" key="1">
    <source>
        <dbReference type="EMBL" id="POH70770.1"/>
    </source>
</evidence>
<organism evidence="1 2">
    <name type="scientific">Cryobacterium zongtaii</name>
    <dbReference type="NCBI Taxonomy" id="1259217"/>
    <lineage>
        <taxon>Bacteria</taxon>
        <taxon>Bacillati</taxon>
        <taxon>Actinomycetota</taxon>
        <taxon>Actinomycetes</taxon>
        <taxon>Micrococcales</taxon>
        <taxon>Microbacteriaceae</taxon>
        <taxon>Cryobacterium</taxon>
    </lineage>
</organism>
<evidence type="ECO:0000313" key="2">
    <source>
        <dbReference type="Proteomes" id="UP000237104"/>
    </source>
</evidence>
<proteinExistence type="predicted"/>
<sequence length="312" mass="33618">MDWVGDVGRGEWLRERLDVRWRNMHSAVPHGFEAFARVFHPVTIDRPAGTGTWSGPNRGFASGIDYRSVPWARVAEVGGTTMHPLAQFGRLNRGVPNEYNELVDADGWRYSEPAVGTLDVAALAAVAAHLAAHTGTPDAGIAAVWEGWGGLVSGTGVSVIMVSDDEAADRASDRETEAGEARLRQAALAAMVETDDARGPGLLPADVSSGARLRLPGRDYVLFDAGVRRFVDPAWLTDAPWTDSTWPQSPNLIWPDDHAWVLVSEIDFDSTVIAGSRALVDALVADPTIEVLELREGADLTSEGDTVNRPPH</sequence>
<comment type="caution">
    <text evidence="1">The sequence shown here is derived from an EMBL/GenBank/DDBJ whole genome shotgun (WGS) entry which is preliminary data.</text>
</comment>
<gene>
    <name evidence="1" type="ORF">C3B59_03615</name>
</gene>
<accession>A0A2S3ZPH6</accession>
<reference evidence="1 2" key="1">
    <citation type="submission" date="2018-01" db="EMBL/GenBank/DDBJ databases">
        <title>Cryobacterium sp. nov., from glaciers in China.</title>
        <authorList>
            <person name="Liu Q."/>
            <person name="Xin Y.-H."/>
        </authorList>
    </citation>
    <scope>NUCLEOTIDE SEQUENCE [LARGE SCALE GENOMIC DNA]</scope>
    <source>
        <strain evidence="1 2">TMB1-8</strain>
    </source>
</reference>
<dbReference type="AlphaFoldDB" id="A0A2S3ZPH6"/>
<dbReference type="OrthoDB" id="2426596at2"/>
<name>A0A2S3ZPH6_9MICO</name>
<dbReference type="Proteomes" id="UP000237104">
    <property type="component" value="Unassembled WGS sequence"/>
</dbReference>
<dbReference type="RefSeq" id="WP_103430059.1">
    <property type="nucleotide sequence ID" value="NZ_PPXF01000014.1"/>
</dbReference>
<protein>
    <submittedName>
        <fullName evidence="1">Uncharacterized protein</fullName>
    </submittedName>
</protein>
<dbReference type="EMBL" id="PPXF01000014">
    <property type="protein sequence ID" value="POH70770.1"/>
    <property type="molecule type" value="Genomic_DNA"/>
</dbReference>